<proteinExistence type="predicted"/>
<dbReference type="InterPro" id="IPR014353">
    <property type="entry name" value="Membr-bd_ADH_cyt_c"/>
</dbReference>
<evidence type="ECO:0000256" key="4">
    <source>
        <dbReference type="ARBA" id="ARBA00022617"/>
    </source>
</evidence>
<protein>
    <submittedName>
        <fullName evidence="15">Cytochrome c</fullName>
    </submittedName>
</protein>
<evidence type="ECO:0000259" key="14">
    <source>
        <dbReference type="PROSITE" id="PS51007"/>
    </source>
</evidence>
<comment type="subcellular location">
    <subcellularLocation>
        <location evidence="1">Cell membrane</location>
    </subcellularLocation>
</comment>
<evidence type="ECO:0000313" key="16">
    <source>
        <dbReference type="Proteomes" id="UP000609121"/>
    </source>
</evidence>
<evidence type="ECO:0000256" key="6">
    <source>
        <dbReference type="ARBA" id="ARBA00022723"/>
    </source>
</evidence>
<evidence type="ECO:0000256" key="10">
    <source>
        <dbReference type="ARBA" id="ARBA00023004"/>
    </source>
</evidence>
<accession>A0A8J6YX48</accession>
<dbReference type="Pfam" id="PF00034">
    <property type="entry name" value="Cytochrom_C"/>
    <property type="match status" value="2"/>
</dbReference>
<dbReference type="PANTHER" id="PTHR35008:SF8">
    <property type="entry name" value="ALCOHOL DEHYDROGENASE CYTOCHROME C SUBUNIT"/>
    <property type="match status" value="1"/>
</dbReference>
<evidence type="ECO:0000256" key="9">
    <source>
        <dbReference type="ARBA" id="ARBA00022982"/>
    </source>
</evidence>
<dbReference type="GO" id="GO:0016614">
    <property type="term" value="F:oxidoreductase activity, acting on CH-OH group of donors"/>
    <property type="evidence" value="ECO:0007669"/>
    <property type="project" value="InterPro"/>
</dbReference>
<feature type="binding site" description="covalent" evidence="12">
    <location>
        <position position="205"/>
    </location>
    <ligand>
        <name>heme c</name>
        <dbReference type="ChEBI" id="CHEBI:61717"/>
        <label>2</label>
    </ligand>
</feature>
<dbReference type="InterPro" id="IPR008168">
    <property type="entry name" value="Cyt_C_IC"/>
</dbReference>
<dbReference type="PANTHER" id="PTHR35008">
    <property type="entry name" value="BLL4482 PROTEIN-RELATED"/>
    <property type="match status" value="1"/>
</dbReference>
<dbReference type="GO" id="GO:0020037">
    <property type="term" value="F:heme binding"/>
    <property type="evidence" value="ECO:0007669"/>
    <property type="project" value="InterPro"/>
</dbReference>
<keyword evidence="16" id="KW-1185">Reference proteome</keyword>
<dbReference type="InterPro" id="IPR036909">
    <property type="entry name" value="Cyt_c-like_dom_sf"/>
</dbReference>
<sequence>MPVKKTLSLAAVLAVLVLAGGAWYVTRLPASPFDGETAAAPAPDLIARGEYVARQADCVACHSLEGGAPFAGGLEMGTPLGVIHATNITPDPDHGIGGYTLADFDRALRDGVTPDGRRLYPAMPYPSYEKMTDDDIRALYAFFMAGVEPVAEPVPENGIPWPLNIRWPLAAWNAVFTSGAVYQPDPERDALWNRGAYLVEGAGHCGSCHTPRGIAMNEKGLDSSDPDFLSGALLDGWYAPSLRGDGAAGIGRWSEEDLFAFLSEGRNAHAVVFGSMTEAFNNSLQFLTEPDLRAMAHYLKSLPGEGEAWVPAPAEVTTPAQAARAGLPGAQSYLANCAACHGRDGSGQAPWIPPLAGVTSAQVAEPASQINVTLNGSGRVVADGMPDAYRMPPYRGRMDDAEIAEILSFVRQSWGNRGGAVDPADVADLRSRTDPASIDPIVLQMR</sequence>
<reference evidence="15" key="1">
    <citation type="submission" date="2020-09" db="EMBL/GenBank/DDBJ databases">
        <title>A novel bacterium of genus Mangrovicoccus, isolated from South China Sea.</title>
        <authorList>
            <person name="Huang H."/>
            <person name="Mo K."/>
            <person name="Hu Y."/>
        </authorList>
    </citation>
    <scope>NUCLEOTIDE SEQUENCE</scope>
    <source>
        <strain evidence="15">HB182678</strain>
    </source>
</reference>
<keyword evidence="8" id="KW-0677">Repeat</keyword>
<dbReference type="InterPro" id="IPR051459">
    <property type="entry name" value="Cytochrome_c-type_DH"/>
</dbReference>
<evidence type="ECO:0000313" key="15">
    <source>
        <dbReference type="EMBL" id="MBE3639232.1"/>
    </source>
</evidence>
<keyword evidence="5" id="KW-0679">Respiratory chain</keyword>
<gene>
    <name evidence="15" type="ORF">ICN82_13590</name>
</gene>
<feature type="binding site" description="axial binding residue" evidence="13">
    <location>
        <position position="341"/>
    </location>
    <ligand>
        <name>heme c</name>
        <dbReference type="ChEBI" id="CHEBI:61717"/>
        <label>3</label>
    </ligand>
    <ligandPart>
        <name>Fe</name>
        <dbReference type="ChEBI" id="CHEBI:18248"/>
    </ligandPart>
</feature>
<dbReference type="GO" id="GO:0009055">
    <property type="term" value="F:electron transfer activity"/>
    <property type="evidence" value="ECO:0007669"/>
    <property type="project" value="InterPro"/>
</dbReference>
<keyword evidence="6 13" id="KW-0479">Metal-binding</keyword>
<evidence type="ECO:0000256" key="3">
    <source>
        <dbReference type="ARBA" id="ARBA00022475"/>
    </source>
</evidence>
<feature type="domain" description="Cytochrome c" evidence="14">
    <location>
        <begin position="190"/>
        <end position="303"/>
    </location>
</feature>
<keyword evidence="2" id="KW-0813">Transport</keyword>
<keyword evidence="7" id="KW-0732">Signal</keyword>
<evidence type="ECO:0000256" key="13">
    <source>
        <dbReference type="PIRSR" id="PIRSR000018-51"/>
    </source>
</evidence>
<feature type="binding site" description="covalent" evidence="12">
    <location>
        <position position="61"/>
    </location>
    <ligand>
        <name>heme c</name>
        <dbReference type="ChEBI" id="CHEBI:61717"/>
        <label>1</label>
    </ligand>
</feature>
<organism evidence="15 16">
    <name type="scientific">Mangrovicoccus algicola</name>
    <dbReference type="NCBI Taxonomy" id="2771008"/>
    <lineage>
        <taxon>Bacteria</taxon>
        <taxon>Pseudomonadati</taxon>
        <taxon>Pseudomonadota</taxon>
        <taxon>Alphaproteobacteria</taxon>
        <taxon>Rhodobacterales</taxon>
        <taxon>Paracoccaceae</taxon>
        <taxon>Mangrovicoccus</taxon>
    </lineage>
</organism>
<keyword evidence="11" id="KW-0472">Membrane</keyword>
<dbReference type="PROSITE" id="PS51007">
    <property type="entry name" value="CYTC"/>
    <property type="match status" value="3"/>
</dbReference>
<evidence type="ECO:0000256" key="8">
    <source>
        <dbReference type="ARBA" id="ARBA00022737"/>
    </source>
</evidence>
<comment type="caution">
    <text evidence="15">The sequence shown here is derived from an EMBL/GenBank/DDBJ whole genome shotgun (WGS) entry which is preliminary data.</text>
</comment>
<dbReference type="EMBL" id="JACVXA010000042">
    <property type="protein sequence ID" value="MBE3639232.1"/>
    <property type="molecule type" value="Genomic_DNA"/>
</dbReference>
<keyword evidence="9" id="KW-0249">Electron transport</keyword>
<dbReference type="AlphaFoldDB" id="A0A8J6YX48"/>
<evidence type="ECO:0000256" key="7">
    <source>
        <dbReference type="ARBA" id="ARBA00022729"/>
    </source>
</evidence>
<feature type="binding site" description="axial binding residue" evidence="13">
    <location>
        <position position="209"/>
    </location>
    <ligand>
        <name>heme c</name>
        <dbReference type="ChEBI" id="CHEBI:61717"/>
        <label>2</label>
    </ligand>
    <ligandPart>
        <name>Fe</name>
        <dbReference type="ChEBI" id="CHEBI:18248"/>
    </ligandPart>
</feature>
<evidence type="ECO:0000256" key="5">
    <source>
        <dbReference type="ARBA" id="ARBA00022660"/>
    </source>
</evidence>
<dbReference type="Proteomes" id="UP000609121">
    <property type="component" value="Unassembled WGS sequence"/>
</dbReference>
<feature type="binding site" description="covalent" evidence="12">
    <location>
        <position position="208"/>
    </location>
    <ligand>
        <name>heme c</name>
        <dbReference type="ChEBI" id="CHEBI:61717"/>
        <label>2</label>
    </ligand>
</feature>
<dbReference type="InterPro" id="IPR009056">
    <property type="entry name" value="Cyt_c-like_dom"/>
</dbReference>
<feature type="binding site" description="covalent" evidence="12">
    <location>
        <position position="58"/>
    </location>
    <ligand>
        <name>heme c</name>
        <dbReference type="ChEBI" id="CHEBI:61717"/>
        <label>1</label>
    </ligand>
</feature>
<dbReference type="GO" id="GO:0005886">
    <property type="term" value="C:plasma membrane"/>
    <property type="evidence" value="ECO:0007669"/>
    <property type="project" value="UniProtKB-SubCell"/>
</dbReference>
<dbReference type="SUPFAM" id="SSF46626">
    <property type="entry name" value="Cytochrome c"/>
    <property type="match status" value="3"/>
</dbReference>
<evidence type="ECO:0000256" key="2">
    <source>
        <dbReference type="ARBA" id="ARBA00022448"/>
    </source>
</evidence>
<evidence type="ECO:0000256" key="1">
    <source>
        <dbReference type="ARBA" id="ARBA00004236"/>
    </source>
</evidence>
<evidence type="ECO:0000256" key="12">
    <source>
        <dbReference type="PIRSR" id="PIRSR000018-50"/>
    </source>
</evidence>
<dbReference type="PIRSF" id="PIRSF000018">
    <property type="entry name" value="Mb_ADH_cyt_c"/>
    <property type="match status" value="1"/>
</dbReference>
<feature type="binding site" description="axial binding residue" evidence="13">
    <location>
        <position position="62"/>
    </location>
    <ligand>
        <name>heme c</name>
        <dbReference type="ChEBI" id="CHEBI:61717"/>
        <label>1</label>
    </ligand>
    <ligandPart>
        <name>Fe</name>
        <dbReference type="ChEBI" id="CHEBI:18248"/>
    </ligandPart>
</feature>
<feature type="binding site" description="covalent" evidence="12">
    <location>
        <position position="337"/>
    </location>
    <ligand>
        <name>heme c</name>
        <dbReference type="ChEBI" id="CHEBI:61717"/>
        <label>3</label>
    </ligand>
</feature>
<feature type="binding site" description="covalent" evidence="12">
    <location>
        <position position="340"/>
    </location>
    <ligand>
        <name>heme c</name>
        <dbReference type="ChEBI" id="CHEBI:61717"/>
        <label>3</label>
    </ligand>
</feature>
<dbReference type="PRINTS" id="PR00605">
    <property type="entry name" value="CYTCHROMECIC"/>
</dbReference>
<dbReference type="GO" id="GO:0005506">
    <property type="term" value="F:iron ion binding"/>
    <property type="evidence" value="ECO:0007669"/>
    <property type="project" value="InterPro"/>
</dbReference>
<name>A0A8J6YX48_9RHOB</name>
<feature type="domain" description="Cytochrome c" evidence="14">
    <location>
        <begin position="44"/>
        <end position="147"/>
    </location>
</feature>
<comment type="cofactor">
    <cofactor evidence="12">
        <name>heme c</name>
        <dbReference type="ChEBI" id="CHEBI:61717"/>
    </cofactor>
    <text evidence="12">Binds 3 heme c groups covalently per subunit.</text>
</comment>
<feature type="domain" description="Cytochrome c" evidence="14">
    <location>
        <begin position="324"/>
        <end position="414"/>
    </location>
</feature>
<keyword evidence="10 13" id="KW-0408">Iron</keyword>
<dbReference type="Gene3D" id="1.10.760.10">
    <property type="entry name" value="Cytochrome c-like domain"/>
    <property type="match status" value="3"/>
</dbReference>
<evidence type="ECO:0000256" key="11">
    <source>
        <dbReference type="ARBA" id="ARBA00023136"/>
    </source>
</evidence>
<keyword evidence="4 12" id="KW-0349">Heme</keyword>
<keyword evidence="3" id="KW-1003">Cell membrane</keyword>